<dbReference type="OrthoDB" id="7861146at2759"/>
<protein>
    <submittedName>
        <fullName evidence="2">Uncharacterized protein LOC108054058</fullName>
    </submittedName>
</protein>
<proteinExistence type="predicted"/>
<organism evidence="2">
    <name type="scientific">Drosophila rhopaloa</name>
    <name type="common">Fruit fly</name>
    <dbReference type="NCBI Taxonomy" id="1041015"/>
    <lineage>
        <taxon>Eukaryota</taxon>
        <taxon>Metazoa</taxon>
        <taxon>Ecdysozoa</taxon>
        <taxon>Arthropoda</taxon>
        <taxon>Hexapoda</taxon>
        <taxon>Insecta</taxon>
        <taxon>Pterygota</taxon>
        <taxon>Neoptera</taxon>
        <taxon>Endopterygota</taxon>
        <taxon>Diptera</taxon>
        <taxon>Brachycera</taxon>
        <taxon>Muscomorpha</taxon>
        <taxon>Ephydroidea</taxon>
        <taxon>Drosophilidae</taxon>
        <taxon>Drosophila</taxon>
        <taxon>Sophophora</taxon>
    </lineage>
</organism>
<dbReference type="RefSeq" id="XP_016992297.2">
    <property type="nucleotide sequence ID" value="XM_017136808.2"/>
</dbReference>
<name>A0A6P4FRE7_DRORH</name>
<reference evidence="2" key="1">
    <citation type="submission" date="2025-08" db="UniProtKB">
        <authorList>
            <consortium name="RefSeq"/>
        </authorList>
    </citation>
    <scope>IDENTIFICATION</scope>
</reference>
<feature type="chain" id="PRO_5027604460" evidence="1">
    <location>
        <begin position="16"/>
        <end position="191"/>
    </location>
</feature>
<evidence type="ECO:0000313" key="2">
    <source>
        <dbReference type="RefSeq" id="XP_016992297.1"/>
    </source>
</evidence>
<dbReference type="AlphaFoldDB" id="A0A6P4FRE7"/>
<dbReference type="GeneID" id="108054058"/>
<keyword evidence="1" id="KW-0732">Signal</keyword>
<sequence length="191" mass="21430">MHNLIISLFIVIATASRQSVTLEDGSNDRSCPFIQCARLELLCGGVYTADLFFKYKDGLTSINAPYRVFYQIQDGLYFLMVCFNDSPLQRCNSTILLNDDLKFFCGDVKIPLGLPGSQIFCHKNIIYYVNDLLCECTKPRLPRFLIWQWEGEAAIHYASKSEELPTELVSSAGRSSVGALLPCLVGALLRK</sequence>
<feature type="signal peptide" evidence="1">
    <location>
        <begin position="1"/>
        <end position="15"/>
    </location>
</feature>
<accession>A0A6P4FRE7</accession>
<gene>
    <name evidence="2" type="primary">LOC108054058</name>
</gene>
<dbReference type="RefSeq" id="XP_016992297.1">
    <property type="nucleotide sequence ID" value="XM_017136808.1"/>
</dbReference>
<evidence type="ECO:0000256" key="1">
    <source>
        <dbReference type="SAM" id="SignalP"/>
    </source>
</evidence>